<comment type="subcellular location">
    <subcellularLocation>
        <location evidence="1">Cell membrane</location>
        <topology evidence="1">Multi-pass membrane protein</topology>
    </subcellularLocation>
</comment>
<reference evidence="8 9" key="1">
    <citation type="submission" date="2019-08" db="EMBL/GenBank/DDBJ databases">
        <authorList>
            <person name="Vazquez-Campos X."/>
        </authorList>
    </citation>
    <scope>NUCLEOTIDE SEQUENCE [LARGE SCALE GENOMIC DNA]</scope>
    <source>
        <strain evidence="8">LFW-283_2</strain>
    </source>
</reference>
<dbReference type="GO" id="GO:0005886">
    <property type="term" value="C:plasma membrane"/>
    <property type="evidence" value="ECO:0007669"/>
    <property type="project" value="UniProtKB-SubCell"/>
</dbReference>
<organism evidence="8 9">
    <name type="scientific">Candidatus Bilamarchaeum dharawalense</name>
    <dbReference type="NCBI Taxonomy" id="2885759"/>
    <lineage>
        <taxon>Archaea</taxon>
        <taxon>Candidatus Micrarchaeota</taxon>
        <taxon>Candidatus Micrarchaeia</taxon>
        <taxon>Candidatus Anstonellales</taxon>
        <taxon>Candidatus Bilamarchaeaceae</taxon>
        <taxon>Candidatus Bilamarchaeum</taxon>
    </lineage>
</organism>
<sequence>MKPPKIPFLLLSFRSMERIGRRWQGVGKTIVALQPSLRTTMTKLGYPFSAETYAVGSLASSFLYGLIFFLIMALVLMVKGDSEDPIRIALGASLGMWMVLLLLHLIYPGILIKKVAAMENKDLLFALREIIMDVDSGVPLFDSMKNVATSDYRQVSASFEAVIREVETGNSEVEALKHLAIRSESEFMKRTIWQMVNALESGASMKNALSGIADALEAASYREIKNYSANLNFLLLMYMLVAAVAPSLGVTFMVLLSAFGGLGVDLVSVGFLVGGSAILQVIMIGYMSSTRPELFGG</sequence>
<evidence type="ECO:0000256" key="3">
    <source>
        <dbReference type="ARBA" id="ARBA00022692"/>
    </source>
</evidence>
<keyword evidence="5 6" id="KW-0472">Membrane</keyword>
<keyword evidence="4 6" id="KW-1133">Transmembrane helix</keyword>
<keyword evidence="2" id="KW-1003">Cell membrane</keyword>
<dbReference type="PANTHER" id="PTHR35007:SF2">
    <property type="entry name" value="PILUS ASSEMBLE PROTEIN"/>
    <property type="match status" value="1"/>
</dbReference>
<evidence type="ECO:0000256" key="1">
    <source>
        <dbReference type="ARBA" id="ARBA00004651"/>
    </source>
</evidence>
<keyword evidence="3 6" id="KW-0812">Transmembrane</keyword>
<evidence type="ECO:0000256" key="6">
    <source>
        <dbReference type="SAM" id="Phobius"/>
    </source>
</evidence>
<evidence type="ECO:0000256" key="5">
    <source>
        <dbReference type="ARBA" id="ARBA00023136"/>
    </source>
</evidence>
<feature type="transmembrane region" description="Helical" evidence="6">
    <location>
        <begin position="88"/>
        <end position="112"/>
    </location>
</feature>
<feature type="transmembrane region" description="Helical" evidence="6">
    <location>
        <begin position="266"/>
        <end position="287"/>
    </location>
</feature>
<dbReference type="InterPro" id="IPR018076">
    <property type="entry name" value="T2SS_GspF_dom"/>
</dbReference>
<gene>
    <name evidence="8" type="ORF">LFW2832_01322</name>
</gene>
<dbReference type="PANTHER" id="PTHR35007">
    <property type="entry name" value="INTEGRAL MEMBRANE PROTEIN-RELATED"/>
    <property type="match status" value="1"/>
</dbReference>
<evidence type="ECO:0000313" key="9">
    <source>
        <dbReference type="Proteomes" id="UP000789941"/>
    </source>
</evidence>
<evidence type="ECO:0000256" key="2">
    <source>
        <dbReference type="ARBA" id="ARBA00022475"/>
    </source>
</evidence>
<dbReference type="Pfam" id="PF00482">
    <property type="entry name" value="T2SSF"/>
    <property type="match status" value="1"/>
</dbReference>
<evidence type="ECO:0000259" key="7">
    <source>
        <dbReference type="Pfam" id="PF00482"/>
    </source>
</evidence>
<dbReference type="EMBL" id="CABMJJ010000003">
    <property type="protein sequence ID" value="VVC02936.1"/>
    <property type="molecule type" value="Genomic_DNA"/>
</dbReference>
<dbReference type="InterPro" id="IPR042094">
    <property type="entry name" value="T2SS_GspF_sf"/>
</dbReference>
<feature type="transmembrane region" description="Helical" evidence="6">
    <location>
        <begin position="231"/>
        <end position="260"/>
    </location>
</feature>
<proteinExistence type="predicted"/>
<protein>
    <submittedName>
        <fullName evidence="8">Type II secretion system (T2SS), protein F</fullName>
    </submittedName>
</protein>
<feature type="transmembrane region" description="Helical" evidence="6">
    <location>
        <begin position="53"/>
        <end position="76"/>
    </location>
</feature>
<comment type="caution">
    <text evidence="8">The sequence shown here is derived from an EMBL/GenBank/DDBJ whole genome shotgun (WGS) entry which is preliminary data.</text>
</comment>
<accession>A0A5E4LSV6</accession>
<dbReference type="AlphaFoldDB" id="A0A5E4LSV6"/>
<dbReference type="Gene3D" id="1.20.81.30">
    <property type="entry name" value="Type II secretion system (T2SS), domain F"/>
    <property type="match status" value="1"/>
</dbReference>
<evidence type="ECO:0000313" key="8">
    <source>
        <dbReference type="EMBL" id="VVC02936.1"/>
    </source>
</evidence>
<feature type="domain" description="Type II secretion system protein GspF" evidence="7">
    <location>
        <begin position="127"/>
        <end position="250"/>
    </location>
</feature>
<evidence type="ECO:0000256" key="4">
    <source>
        <dbReference type="ARBA" id="ARBA00022989"/>
    </source>
</evidence>
<dbReference type="Proteomes" id="UP000789941">
    <property type="component" value="Unassembled WGS sequence"/>
</dbReference>
<name>A0A5E4LSV6_9ARCH</name>